<dbReference type="PATRIC" id="fig|1415166.3.peg.3682"/>
<dbReference type="OrthoDB" id="3928741at2"/>
<dbReference type="KEGG" id="nno:NONO_c35890"/>
<protein>
    <submittedName>
        <fullName evidence="1">Uncharacterized protein</fullName>
    </submittedName>
</protein>
<dbReference type="HOGENOM" id="CLU_388232_0_0_11"/>
<accession>W5TMD7</accession>
<dbReference type="RefSeq" id="WP_148306877.1">
    <property type="nucleotide sequence ID" value="NZ_CP006850.1"/>
</dbReference>
<reference evidence="1 2" key="1">
    <citation type="journal article" date="2014" name="Appl. Environ. Microbiol.">
        <title>Insights into the Microbial Degradation of Rubber and Gutta-Percha by Analysis of the Complete Genome of Nocardia nova SH22a.</title>
        <authorList>
            <person name="Luo Q."/>
            <person name="Hiessl S."/>
            <person name="Poehlein A."/>
            <person name="Daniel R."/>
            <person name="Steinbuchel A."/>
        </authorList>
    </citation>
    <scope>NUCLEOTIDE SEQUENCE [LARGE SCALE GENOMIC DNA]</scope>
    <source>
        <strain evidence="1">SH22a</strain>
    </source>
</reference>
<dbReference type="Gene3D" id="1.10.10.10">
    <property type="entry name" value="Winged helix-like DNA-binding domain superfamily/Winged helix DNA-binding domain"/>
    <property type="match status" value="1"/>
</dbReference>
<dbReference type="AlphaFoldDB" id="W5TMD7"/>
<dbReference type="InterPro" id="IPR013324">
    <property type="entry name" value="RNA_pol_sigma_r3/r4-like"/>
</dbReference>
<dbReference type="SUPFAM" id="SSF88659">
    <property type="entry name" value="Sigma3 and sigma4 domains of RNA polymerase sigma factors"/>
    <property type="match status" value="1"/>
</dbReference>
<name>W5TMD7_9NOCA</name>
<dbReference type="eggNOG" id="COG0568">
    <property type="taxonomic scope" value="Bacteria"/>
</dbReference>
<organism evidence="1 2">
    <name type="scientific">Nocardia nova SH22a</name>
    <dbReference type="NCBI Taxonomy" id="1415166"/>
    <lineage>
        <taxon>Bacteria</taxon>
        <taxon>Bacillati</taxon>
        <taxon>Actinomycetota</taxon>
        <taxon>Actinomycetes</taxon>
        <taxon>Mycobacteriales</taxon>
        <taxon>Nocardiaceae</taxon>
        <taxon>Nocardia</taxon>
    </lineage>
</organism>
<proteinExistence type="predicted"/>
<keyword evidence="2" id="KW-1185">Reference proteome</keyword>
<evidence type="ECO:0000313" key="2">
    <source>
        <dbReference type="Proteomes" id="UP000019150"/>
    </source>
</evidence>
<gene>
    <name evidence="1" type="ORF">NONO_c35890</name>
</gene>
<sequence length="635" mass="68611">MHGLPPSSTRDPALRSWLEVLPWLTEHRDGPPLLGESELMPNAWMSAAAGATLRPDRLDEISRRLAAVFVANHQDTLFSAAFPLATTDPRELTLSARARTALAGAAGTLGEYTVTALNAVRGVGPAIIDEVVSALIRDSAMVAATTPAAVAEFDRIISALDDRDHHLLTARILTDDRKTLAECGVELRVSRERVNQLDIRLRDRMRTAFQSSSRLRNAADALAHAANPVAALDRLVIADPDLAATLPAISAPVWFALAHLDHRVDVVDGWVVSETMAAARNRTAAVLSQHATDEGVVRIAAVVGALAIPAPEAAAWLTYCGYRVIGEHVLTQSGSLPDSVAAILALSEEPLTLNEIHAAIVPSRSLSSVRNAMVSDERFVKADRTRWALARWGTARYIPIHRQIGEILDRNGGRIAIDALVDEVTSAFDVKEFSVRTYAASGAYATIDGIVSRREKAHRARKSPTKTRHLYRQGGVLRWRTTLAPPHLKGSAFNLPSALANLLGAGPDRSLELTSRLGPQSIIWVAVQARSGTIKRFIDDLGLHAGDDVFLEFVPDDHARYQFDVIPVTASSQSDPLRRALAATGHDAVAAVEERELLETLAEALWLPGTADEAQIVETLRTRGEGEVADLVTGR</sequence>
<dbReference type="InterPro" id="IPR036388">
    <property type="entry name" value="WH-like_DNA-bd_sf"/>
</dbReference>
<dbReference type="Proteomes" id="UP000019150">
    <property type="component" value="Chromosome"/>
</dbReference>
<evidence type="ECO:0000313" key="1">
    <source>
        <dbReference type="EMBL" id="AHH18376.1"/>
    </source>
</evidence>
<dbReference type="STRING" id="1415166.NONO_c35890"/>
<dbReference type="EMBL" id="CP006850">
    <property type="protein sequence ID" value="AHH18376.1"/>
    <property type="molecule type" value="Genomic_DNA"/>
</dbReference>